<sequence>CFGGVGEDDRDDGRGRKEFLVDAVATPPGPEGPRGTAVKTTPVDPADPHEPVAHLGDHDLLAQEDRRRPHKEKRGDHRVAPILQQSRVRVVHPCVPVSPHQFLLAPTGGAGADLEESRREPQRRRDRDGQAVGADGVVTVGSLPYTPTMPMKLSRAYAVSDPDPLGGLAEAADSCQTPLPVSADVEGGDGQMCQSGSANSIVRTAADRLVTGEKLANLFGISQPKYAWAIEEHERWKRYVSAKAGSNYLSSLWLAFPSPFCSHPFPPRSFPSVPSQS</sequence>
<dbReference type="EMBL" id="JAEFCI010005696">
    <property type="protein sequence ID" value="KAG5460137.1"/>
    <property type="molecule type" value="Genomic_DNA"/>
</dbReference>
<feature type="compositionally biased region" description="Basic and acidic residues" evidence="1">
    <location>
        <begin position="46"/>
        <end position="77"/>
    </location>
</feature>
<dbReference type="Proteomes" id="UP000673691">
    <property type="component" value="Unassembled WGS sequence"/>
</dbReference>
<organism evidence="2 3">
    <name type="scientific">Olpidium bornovanus</name>
    <dbReference type="NCBI Taxonomy" id="278681"/>
    <lineage>
        <taxon>Eukaryota</taxon>
        <taxon>Fungi</taxon>
        <taxon>Fungi incertae sedis</taxon>
        <taxon>Olpidiomycota</taxon>
        <taxon>Olpidiomycotina</taxon>
        <taxon>Olpidiomycetes</taxon>
        <taxon>Olpidiales</taxon>
        <taxon>Olpidiaceae</taxon>
        <taxon>Olpidium</taxon>
    </lineage>
</organism>
<reference evidence="2 3" key="1">
    <citation type="journal article" name="Sci. Rep.">
        <title>Genome-scale phylogenetic analyses confirm Olpidium as the closest living zoosporic fungus to the non-flagellated, terrestrial fungi.</title>
        <authorList>
            <person name="Chang Y."/>
            <person name="Rochon D."/>
            <person name="Sekimoto S."/>
            <person name="Wang Y."/>
            <person name="Chovatia M."/>
            <person name="Sandor L."/>
            <person name="Salamov A."/>
            <person name="Grigoriev I.V."/>
            <person name="Stajich J.E."/>
            <person name="Spatafora J.W."/>
        </authorList>
    </citation>
    <scope>NUCLEOTIDE SEQUENCE [LARGE SCALE GENOMIC DNA]</scope>
    <source>
        <strain evidence="2">S191</strain>
    </source>
</reference>
<comment type="caution">
    <text evidence="2">The sequence shown here is derived from an EMBL/GenBank/DDBJ whole genome shotgun (WGS) entry which is preliminary data.</text>
</comment>
<dbReference type="Pfam" id="PF14774">
    <property type="entry name" value="FAM177"/>
    <property type="match status" value="1"/>
</dbReference>
<accession>A0A8H7ZVQ3</accession>
<evidence type="ECO:0000256" key="1">
    <source>
        <dbReference type="SAM" id="MobiDB-lite"/>
    </source>
</evidence>
<dbReference type="OrthoDB" id="45963at2759"/>
<evidence type="ECO:0000313" key="2">
    <source>
        <dbReference type="EMBL" id="KAG5460137.1"/>
    </source>
</evidence>
<proteinExistence type="predicted"/>
<evidence type="ECO:0000313" key="3">
    <source>
        <dbReference type="Proteomes" id="UP000673691"/>
    </source>
</evidence>
<protein>
    <submittedName>
        <fullName evidence="2">Uncharacterized protein</fullName>
    </submittedName>
</protein>
<name>A0A8H7ZVQ3_9FUNG</name>
<keyword evidence="3" id="KW-1185">Reference proteome</keyword>
<dbReference type="InterPro" id="IPR028260">
    <property type="entry name" value="FAM177"/>
</dbReference>
<feature type="region of interest" description="Disordered" evidence="1">
    <location>
        <begin position="23"/>
        <end position="77"/>
    </location>
</feature>
<feature type="compositionally biased region" description="Basic and acidic residues" evidence="1">
    <location>
        <begin position="115"/>
        <end position="129"/>
    </location>
</feature>
<feature type="non-terminal residue" evidence="2">
    <location>
        <position position="1"/>
    </location>
</feature>
<feature type="region of interest" description="Disordered" evidence="1">
    <location>
        <begin position="102"/>
        <end position="134"/>
    </location>
</feature>
<dbReference type="AlphaFoldDB" id="A0A8H7ZVQ3"/>
<gene>
    <name evidence="2" type="ORF">BJ554DRAFT_7852</name>
</gene>